<dbReference type="EMBL" id="CAJOBI010040821">
    <property type="protein sequence ID" value="CAF4323449.1"/>
    <property type="molecule type" value="Genomic_DNA"/>
</dbReference>
<dbReference type="Proteomes" id="UP000676336">
    <property type="component" value="Unassembled WGS sequence"/>
</dbReference>
<name>A0A8S2UAQ9_9BILA</name>
<proteinExistence type="predicted"/>
<dbReference type="InterPro" id="IPR001296">
    <property type="entry name" value="Glyco_trans_1"/>
</dbReference>
<dbReference type="GO" id="GO:0006487">
    <property type="term" value="P:protein N-linked glycosylation"/>
    <property type="evidence" value="ECO:0007669"/>
    <property type="project" value="TreeGrafter"/>
</dbReference>
<feature type="domain" description="Glycosyl transferase family 1" evidence="2">
    <location>
        <begin position="2"/>
        <end position="79"/>
    </location>
</feature>
<accession>A0A8S2UAQ9</accession>
<comment type="caution">
    <text evidence="3">The sequence shown here is derived from an EMBL/GenBank/DDBJ whole genome shotgun (WGS) entry which is preliminary data.</text>
</comment>
<dbReference type="SUPFAM" id="SSF53756">
    <property type="entry name" value="UDP-Glycosyltransferase/glycogen phosphorylase"/>
    <property type="match status" value="1"/>
</dbReference>
<dbReference type="Pfam" id="PF00534">
    <property type="entry name" value="Glycos_transf_1"/>
    <property type="match status" value="1"/>
</dbReference>
<dbReference type="InterPro" id="IPR038013">
    <property type="entry name" value="ALG11"/>
</dbReference>
<dbReference type="PANTHER" id="PTHR45919:SF1">
    <property type="entry name" value="GDP-MAN:MAN(3)GLCNAC(2)-PP-DOL ALPHA-1,2-MANNOSYLTRANSFERASE"/>
    <property type="match status" value="1"/>
</dbReference>
<evidence type="ECO:0000259" key="2">
    <source>
        <dbReference type="Pfam" id="PF00534"/>
    </source>
</evidence>
<keyword evidence="1" id="KW-0328">Glycosyltransferase</keyword>
<dbReference type="GO" id="GO:0005789">
    <property type="term" value="C:endoplasmic reticulum membrane"/>
    <property type="evidence" value="ECO:0007669"/>
    <property type="project" value="TreeGrafter"/>
</dbReference>
<sequence length="80" mass="8861">FKLNINFEELKNHLNKAMIGLHTMWNEHFGIGIVEMMAAGTIVLAHKSGGPKMDIIDEGQTGFLASDIDSYATAMRLILE</sequence>
<keyword evidence="1" id="KW-0808">Transferase</keyword>
<evidence type="ECO:0000313" key="3">
    <source>
        <dbReference type="EMBL" id="CAF4323449.1"/>
    </source>
</evidence>
<gene>
    <name evidence="3" type="ORF">SMN809_LOCUS27056</name>
</gene>
<evidence type="ECO:0000313" key="4">
    <source>
        <dbReference type="Proteomes" id="UP000676336"/>
    </source>
</evidence>
<feature type="non-terminal residue" evidence="3">
    <location>
        <position position="80"/>
    </location>
</feature>
<dbReference type="AlphaFoldDB" id="A0A8S2UAQ9"/>
<dbReference type="Gene3D" id="3.40.50.2000">
    <property type="entry name" value="Glycogen Phosphorylase B"/>
    <property type="match status" value="1"/>
</dbReference>
<protein>
    <recommendedName>
        <fullName evidence="2">Glycosyl transferase family 1 domain-containing protein</fullName>
    </recommendedName>
</protein>
<evidence type="ECO:0000256" key="1">
    <source>
        <dbReference type="ARBA" id="ARBA00022676"/>
    </source>
</evidence>
<reference evidence="3" key="1">
    <citation type="submission" date="2021-02" db="EMBL/GenBank/DDBJ databases">
        <authorList>
            <person name="Nowell W R."/>
        </authorList>
    </citation>
    <scope>NUCLEOTIDE SEQUENCE</scope>
</reference>
<dbReference type="GO" id="GO:0004377">
    <property type="term" value="F:GDP-Man:Man(3)GlcNAc(2)-PP-Dol alpha-1,2-mannosyltransferase activity"/>
    <property type="evidence" value="ECO:0007669"/>
    <property type="project" value="InterPro"/>
</dbReference>
<organism evidence="3 4">
    <name type="scientific">Rotaria magnacalcarata</name>
    <dbReference type="NCBI Taxonomy" id="392030"/>
    <lineage>
        <taxon>Eukaryota</taxon>
        <taxon>Metazoa</taxon>
        <taxon>Spiralia</taxon>
        <taxon>Gnathifera</taxon>
        <taxon>Rotifera</taxon>
        <taxon>Eurotatoria</taxon>
        <taxon>Bdelloidea</taxon>
        <taxon>Philodinida</taxon>
        <taxon>Philodinidae</taxon>
        <taxon>Rotaria</taxon>
    </lineage>
</organism>
<feature type="non-terminal residue" evidence="3">
    <location>
        <position position="1"/>
    </location>
</feature>
<dbReference type="PANTHER" id="PTHR45919">
    <property type="entry name" value="GDP-MAN:MAN(3)GLCNAC(2)-PP-DOL ALPHA-1,2-MANNOSYLTRANSFERASE"/>
    <property type="match status" value="1"/>
</dbReference>